<name>A0A069PYC7_9BURK</name>
<dbReference type="EMBL" id="JFHC01000017">
    <property type="protein sequence ID" value="KDR42411.1"/>
    <property type="molecule type" value="Genomic_DNA"/>
</dbReference>
<dbReference type="AlphaFoldDB" id="A0A069PYC7"/>
<evidence type="ECO:0000313" key="1">
    <source>
        <dbReference type="EMBL" id="KDR42411.1"/>
    </source>
</evidence>
<comment type="caution">
    <text evidence="1">The sequence shown here is derived from an EMBL/GenBank/DDBJ whole genome shotgun (WGS) entry which is preliminary data.</text>
</comment>
<dbReference type="RefSeq" id="WP_232256430.1">
    <property type="nucleotide sequence ID" value="NZ_CADFFX010000023.1"/>
</dbReference>
<proteinExistence type="predicted"/>
<organism evidence="1 2">
    <name type="scientific">Caballeronia glathei</name>
    <dbReference type="NCBI Taxonomy" id="60547"/>
    <lineage>
        <taxon>Bacteria</taxon>
        <taxon>Pseudomonadati</taxon>
        <taxon>Pseudomonadota</taxon>
        <taxon>Betaproteobacteria</taxon>
        <taxon>Burkholderiales</taxon>
        <taxon>Burkholderiaceae</taxon>
        <taxon>Caballeronia</taxon>
    </lineage>
</organism>
<keyword evidence="2" id="KW-1185">Reference proteome</keyword>
<dbReference type="Proteomes" id="UP000027466">
    <property type="component" value="Unassembled WGS sequence"/>
</dbReference>
<evidence type="ECO:0000313" key="2">
    <source>
        <dbReference type="Proteomes" id="UP000027466"/>
    </source>
</evidence>
<gene>
    <name evidence="1" type="ORF">BG61_10000</name>
</gene>
<sequence>MTDPIDSGEAPSAAVAPLIQCTAPVIVNGSAVWFSAYGFGWGYAAYAMPSEAVCGAPDAADASARQIARAFELRKHRILEVVAAADPPLPGERRTLSGADL</sequence>
<protein>
    <submittedName>
        <fullName evidence="1">Uncharacterized protein</fullName>
    </submittedName>
</protein>
<accession>A0A069PYC7</accession>
<reference evidence="1 2" key="1">
    <citation type="submission" date="2014-03" db="EMBL/GenBank/DDBJ databases">
        <title>Draft Genome Sequences of Four Burkholderia Strains.</title>
        <authorList>
            <person name="Liu X.Y."/>
            <person name="Li C.X."/>
            <person name="Xu J.H."/>
        </authorList>
    </citation>
    <scope>NUCLEOTIDE SEQUENCE [LARGE SCALE GENOMIC DNA]</scope>
    <source>
        <strain evidence="1 2">DSM 50014</strain>
    </source>
</reference>